<dbReference type="InterPro" id="IPR011011">
    <property type="entry name" value="Znf_FYVE_PHD"/>
</dbReference>
<feature type="region of interest" description="Disordered" evidence="5">
    <location>
        <begin position="294"/>
        <end position="551"/>
    </location>
</feature>
<dbReference type="InterPro" id="IPR019786">
    <property type="entry name" value="Zinc_finger_PHD-type_CS"/>
</dbReference>
<organism evidence="8 9">
    <name type="scientific">Ramalina farinacea</name>
    <dbReference type="NCBI Taxonomy" id="258253"/>
    <lineage>
        <taxon>Eukaryota</taxon>
        <taxon>Fungi</taxon>
        <taxon>Dikarya</taxon>
        <taxon>Ascomycota</taxon>
        <taxon>Pezizomycotina</taxon>
        <taxon>Lecanoromycetes</taxon>
        <taxon>OSLEUM clade</taxon>
        <taxon>Lecanoromycetidae</taxon>
        <taxon>Lecanorales</taxon>
        <taxon>Lecanorineae</taxon>
        <taxon>Ramalinaceae</taxon>
        <taxon>Ramalina</taxon>
    </lineage>
</organism>
<proteinExistence type="predicted"/>
<feature type="compositionally biased region" description="Polar residues" evidence="5">
    <location>
        <begin position="414"/>
        <end position="423"/>
    </location>
</feature>
<dbReference type="PANTHER" id="PTHR12618:SF20">
    <property type="entry name" value="PHD AND RING FINGER DOMAIN-CONTAINING PROTEIN 1"/>
    <property type="match status" value="1"/>
</dbReference>
<evidence type="ECO:0000256" key="1">
    <source>
        <dbReference type="ARBA" id="ARBA00022723"/>
    </source>
</evidence>
<gene>
    <name evidence="8" type="ORF">OHK93_008155</name>
</gene>
<dbReference type="InterPro" id="IPR001841">
    <property type="entry name" value="Znf_RING"/>
</dbReference>
<dbReference type="EMBL" id="JAPUFD010000008">
    <property type="protein sequence ID" value="MDI1488878.1"/>
    <property type="molecule type" value="Genomic_DNA"/>
</dbReference>
<feature type="compositionally biased region" description="Pro residues" evidence="5">
    <location>
        <begin position="475"/>
        <end position="486"/>
    </location>
</feature>
<dbReference type="Proteomes" id="UP001161017">
    <property type="component" value="Unassembled WGS sequence"/>
</dbReference>
<evidence type="ECO:0008006" key="10">
    <source>
        <dbReference type="Google" id="ProtNLM"/>
    </source>
</evidence>
<dbReference type="PROSITE" id="PS01359">
    <property type="entry name" value="ZF_PHD_1"/>
    <property type="match status" value="1"/>
</dbReference>
<dbReference type="SMART" id="SM00249">
    <property type="entry name" value="PHD"/>
    <property type="match status" value="1"/>
</dbReference>
<protein>
    <recommendedName>
        <fullName evidence="10">PHD and RING finger domain-containing protein</fullName>
    </recommendedName>
</protein>
<feature type="domain" description="RING-type" evidence="7">
    <location>
        <begin position="5"/>
        <end position="87"/>
    </location>
</feature>
<dbReference type="SUPFAM" id="SSF57850">
    <property type="entry name" value="RING/U-box"/>
    <property type="match status" value="1"/>
</dbReference>
<keyword evidence="1" id="KW-0479">Metal-binding</keyword>
<name>A0AA43QLW5_9LECA</name>
<evidence type="ECO:0000256" key="5">
    <source>
        <dbReference type="SAM" id="MobiDB-lite"/>
    </source>
</evidence>
<keyword evidence="9" id="KW-1185">Reference proteome</keyword>
<evidence type="ECO:0000256" key="2">
    <source>
        <dbReference type="ARBA" id="ARBA00022771"/>
    </source>
</evidence>
<feature type="region of interest" description="Disordered" evidence="5">
    <location>
        <begin position="206"/>
        <end position="236"/>
    </location>
</feature>
<dbReference type="PANTHER" id="PTHR12618">
    <property type="entry name" value="PHD AND RING FINGER DOMAIN-CONTAINING PROTEIN 1"/>
    <property type="match status" value="1"/>
</dbReference>
<feature type="compositionally biased region" description="Polar residues" evidence="5">
    <location>
        <begin position="449"/>
        <end position="468"/>
    </location>
</feature>
<dbReference type="AlphaFoldDB" id="A0AA43QLW5"/>
<dbReference type="InterPro" id="IPR047157">
    <property type="entry name" value="PHRF1/Atg35"/>
</dbReference>
<sequence>MSETCIVCLGDLGENANDPPSSLLQAAKSPGPDDGSTAPVPPTSTSPSRTDDSDNALIAHLLPCGHNLHNECLKPWVERANSCPICRQSFNKVELTATVGGESPSGLRECRVNQIATGEIVSSYTVSDRTQVAEVDPSMIVDEEYEEPEDRPCPVCRDDDHEEVLLACDGCDAYYHTYCVGLDEVPVGHWFCESCETQRAIESVCPTSGERPAPRSHNTADRRTRAQQRRQRNRVQASSSNWARVWQSVWDNLNLDLDFPFDEDADSVRLDRSQRAASQRREFRQWERRLQVAERQGGRNRFRETAPLLDIHAQRDQAQPPKEESNEEIRAWNAFEKAKEIDAHPSPKRKRKSATTSPSEAEPPARTERPLKRPRTRRVAENGAQSSNSASDSRRSSLAGPSSTRRRPADMVNTPGTGPSFLQSMLREIETATSSDDTKTPARMFIQPNHVSPQDSSPGASPTSSNYASPRPRSITPPPSTSPRPGSPVGLTSRIEPIFPQPEYSPSSSPVDASLAHRSKAEQKRQTRSVLQSSSPARAEDTSPTRNNMPFSTKADLQKMVSTALKPHYQSNVISKDQYTDINRNISRLLYDKVGGAGYVIGKEREEYEQLANDEVTKAVGELTTST</sequence>
<evidence type="ECO:0000313" key="9">
    <source>
        <dbReference type="Proteomes" id="UP001161017"/>
    </source>
</evidence>
<evidence type="ECO:0000259" key="7">
    <source>
        <dbReference type="PROSITE" id="PS50089"/>
    </source>
</evidence>
<accession>A0AA43QLW5</accession>
<dbReference type="Pfam" id="PF13639">
    <property type="entry name" value="zf-RING_2"/>
    <property type="match status" value="1"/>
</dbReference>
<dbReference type="PROSITE" id="PS50089">
    <property type="entry name" value="ZF_RING_2"/>
    <property type="match status" value="1"/>
</dbReference>
<evidence type="ECO:0000313" key="8">
    <source>
        <dbReference type="EMBL" id="MDI1488878.1"/>
    </source>
</evidence>
<dbReference type="Pfam" id="PF00628">
    <property type="entry name" value="PHD"/>
    <property type="match status" value="1"/>
</dbReference>
<dbReference type="Gene3D" id="3.30.40.10">
    <property type="entry name" value="Zinc/RING finger domain, C3HC4 (zinc finger)"/>
    <property type="match status" value="2"/>
</dbReference>
<feature type="domain" description="PHD-type" evidence="6">
    <location>
        <begin position="150"/>
        <end position="198"/>
    </location>
</feature>
<keyword evidence="2 4" id="KW-0863">Zinc-finger</keyword>
<feature type="compositionally biased region" description="Polar residues" evidence="5">
    <location>
        <begin position="528"/>
        <end position="537"/>
    </location>
</feature>
<keyword evidence="3" id="KW-0862">Zinc</keyword>
<feature type="region of interest" description="Disordered" evidence="5">
    <location>
        <begin position="13"/>
        <end position="53"/>
    </location>
</feature>
<dbReference type="SUPFAM" id="SSF57903">
    <property type="entry name" value="FYVE/PHD zinc finger"/>
    <property type="match status" value="1"/>
</dbReference>
<feature type="compositionally biased region" description="Basic and acidic residues" evidence="5">
    <location>
        <begin position="321"/>
        <end position="345"/>
    </location>
</feature>
<dbReference type="SMART" id="SM00184">
    <property type="entry name" value="RING"/>
    <property type="match status" value="2"/>
</dbReference>
<evidence type="ECO:0000256" key="3">
    <source>
        <dbReference type="ARBA" id="ARBA00022833"/>
    </source>
</evidence>
<dbReference type="InterPro" id="IPR013083">
    <property type="entry name" value="Znf_RING/FYVE/PHD"/>
</dbReference>
<reference evidence="8" key="1">
    <citation type="journal article" date="2023" name="Genome Biol. Evol.">
        <title>First Whole Genome Sequence and Flow Cytometry Genome Size Data for the Lichen-Forming Fungus Ramalina farinacea (Ascomycota).</title>
        <authorList>
            <person name="Llewellyn T."/>
            <person name="Mian S."/>
            <person name="Hill R."/>
            <person name="Leitch I.J."/>
            <person name="Gaya E."/>
        </authorList>
    </citation>
    <scope>NUCLEOTIDE SEQUENCE</scope>
    <source>
        <strain evidence="8">LIQ254RAFAR</strain>
    </source>
</reference>
<dbReference type="PROSITE" id="PS50016">
    <property type="entry name" value="ZF_PHD_2"/>
    <property type="match status" value="1"/>
</dbReference>
<evidence type="ECO:0000256" key="4">
    <source>
        <dbReference type="PROSITE-ProRule" id="PRU00175"/>
    </source>
</evidence>
<dbReference type="InterPro" id="IPR001965">
    <property type="entry name" value="Znf_PHD"/>
</dbReference>
<evidence type="ECO:0000259" key="6">
    <source>
        <dbReference type="PROSITE" id="PS50016"/>
    </source>
</evidence>
<comment type="caution">
    <text evidence="8">The sequence shown here is derived from an EMBL/GenBank/DDBJ whole genome shotgun (WGS) entry which is preliminary data.</text>
</comment>
<dbReference type="GO" id="GO:0008270">
    <property type="term" value="F:zinc ion binding"/>
    <property type="evidence" value="ECO:0007669"/>
    <property type="project" value="UniProtKB-KW"/>
</dbReference>
<dbReference type="InterPro" id="IPR019787">
    <property type="entry name" value="Znf_PHD-finger"/>
</dbReference>